<evidence type="ECO:0000256" key="3">
    <source>
        <dbReference type="ARBA" id="ARBA00022741"/>
    </source>
</evidence>
<evidence type="ECO:0000256" key="1">
    <source>
        <dbReference type="ARBA" id="ARBA00005842"/>
    </source>
</evidence>
<keyword evidence="3" id="KW-0547">Nucleotide-binding</keyword>
<dbReference type="AlphaFoldDB" id="D9PGU7"/>
<proteinExistence type="inferred from homology"/>
<keyword evidence="4" id="KW-0067">ATP-binding</keyword>
<reference evidence="5" key="2">
    <citation type="journal article" date="2011" name="Microb. Ecol.">
        <title>Taxonomic and Functional Metagenomic Profiling of the Microbial Community in the Anoxic Sediment of a Sub-saline Shallow Lake (Laguna de Carrizo, Central Spain).</title>
        <authorList>
            <person name="Ferrer M."/>
            <person name="Guazzaroni M.E."/>
            <person name="Richter M."/>
            <person name="Garcia-Salamanca A."/>
            <person name="Yarza P."/>
            <person name="Suarez-Suarez A."/>
            <person name="Solano J."/>
            <person name="Alcaide M."/>
            <person name="van Dillewijn P."/>
            <person name="Molina-Henares M.A."/>
            <person name="Lopez-Cortes N."/>
            <person name="Al-Ramahi Y."/>
            <person name="Guerrero C."/>
            <person name="Acosta A."/>
            <person name="de Eugenio L.I."/>
            <person name="Martinez V."/>
            <person name="Marques S."/>
            <person name="Rojo F."/>
            <person name="Santero E."/>
            <person name="Genilloud O."/>
            <person name="Perez-Perez J."/>
            <person name="Rossello-Mora R."/>
            <person name="Ramos J.L."/>
        </authorList>
    </citation>
    <scope>NUCLEOTIDE SEQUENCE</scope>
</reference>
<accession>D9PGU7</accession>
<reference evidence="5" key="1">
    <citation type="submission" date="2010-07" db="EMBL/GenBank/DDBJ databases">
        <authorList>
            <consortium name="CONSOLIDER consortium CSD2007-00005"/>
            <person name="Guazzaroni M.-E."/>
            <person name="Richter M."/>
            <person name="Garcia-Salamanca A."/>
            <person name="Yarza P."/>
            <person name="Ferrer M."/>
        </authorList>
    </citation>
    <scope>NUCLEOTIDE SEQUENCE</scope>
</reference>
<sequence length="51" mass="5193">MITILLMGPTAAGKSALALELAQAFGGEIVSVDSAQVYRGMDVGTAKPDRA</sequence>
<protein>
    <submittedName>
        <fullName evidence="5">tRNA delta(2)-isopentenylpyrophosphate transferase</fullName>
        <ecNumber evidence="5">2.5.1.75</ecNumber>
    </submittedName>
</protein>
<dbReference type="SUPFAM" id="SSF52540">
    <property type="entry name" value="P-loop containing nucleoside triphosphate hydrolases"/>
    <property type="match status" value="1"/>
</dbReference>
<keyword evidence="2 5" id="KW-0808">Transferase</keyword>
<dbReference type="GO" id="GO:0006400">
    <property type="term" value="P:tRNA modification"/>
    <property type="evidence" value="ECO:0007669"/>
    <property type="project" value="TreeGrafter"/>
</dbReference>
<dbReference type="InterPro" id="IPR039657">
    <property type="entry name" value="Dimethylallyltransferase"/>
</dbReference>
<name>D9PGU7_9ZZZZ</name>
<feature type="non-terminal residue" evidence="5">
    <location>
        <position position="51"/>
    </location>
</feature>
<dbReference type="Pfam" id="PF01745">
    <property type="entry name" value="IPT"/>
    <property type="match status" value="1"/>
</dbReference>
<evidence type="ECO:0000313" key="5">
    <source>
        <dbReference type="EMBL" id="EFK97218.1"/>
    </source>
</evidence>
<evidence type="ECO:0000256" key="4">
    <source>
        <dbReference type="ARBA" id="ARBA00022840"/>
    </source>
</evidence>
<comment type="caution">
    <text evidence="5">The sequence shown here is derived from an EMBL/GenBank/DDBJ whole genome shotgun (WGS) entry which is preliminary data.</text>
</comment>
<dbReference type="PANTHER" id="PTHR11088:SF60">
    <property type="entry name" value="TRNA DIMETHYLALLYLTRANSFERASE"/>
    <property type="match status" value="1"/>
</dbReference>
<comment type="similarity">
    <text evidence="1">Belongs to the IPP transferase family.</text>
</comment>
<dbReference type="GO" id="GO:0005524">
    <property type="term" value="F:ATP binding"/>
    <property type="evidence" value="ECO:0007669"/>
    <property type="project" value="UniProtKB-KW"/>
</dbReference>
<dbReference type="PANTHER" id="PTHR11088">
    <property type="entry name" value="TRNA DIMETHYLALLYLTRANSFERASE"/>
    <property type="match status" value="1"/>
</dbReference>
<dbReference type="EMBL" id="ADZX01000314">
    <property type="protein sequence ID" value="EFK97218.1"/>
    <property type="molecule type" value="Genomic_DNA"/>
</dbReference>
<dbReference type="GO" id="GO:0052381">
    <property type="term" value="F:tRNA dimethylallyltransferase activity"/>
    <property type="evidence" value="ECO:0007669"/>
    <property type="project" value="UniProtKB-EC"/>
</dbReference>
<dbReference type="InterPro" id="IPR027417">
    <property type="entry name" value="P-loop_NTPase"/>
</dbReference>
<gene>
    <name evidence="5" type="primary">miaA</name>
    <name evidence="5" type="ORF">LDC_0744</name>
</gene>
<dbReference type="EC" id="2.5.1.75" evidence="5"/>
<evidence type="ECO:0000256" key="2">
    <source>
        <dbReference type="ARBA" id="ARBA00022679"/>
    </source>
</evidence>
<dbReference type="Gene3D" id="3.40.50.300">
    <property type="entry name" value="P-loop containing nucleotide triphosphate hydrolases"/>
    <property type="match status" value="1"/>
</dbReference>
<organism evidence="5">
    <name type="scientific">sediment metagenome</name>
    <dbReference type="NCBI Taxonomy" id="749907"/>
    <lineage>
        <taxon>unclassified sequences</taxon>
        <taxon>metagenomes</taxon>
        <taxon>ecological metagenomes</taxon>
    </lineage>
</organism>
<dbReference type="CDD" id="cd02019">
    <property type="entry name" value="NK"/>
    <property type="match status" value="1"/>
</dbReference>